<feature type="transmembrane region" description="Helical" evidence="1">
    <location>
        <begin position="6"/>
        <end position="24"/>
    </location>
</feature>
<evidence type="ECO:0000256" key="1">
    <source>
        <dbReference type="SAM" id="Phobius"/>
    </source>
</evidence>
<protein>
    <submittedName>
        <fullName evidence="2">SemiSWEET transporter</fullName>
    </submittedName>
</protein>
<evidence type="ECO:0000313" key="2">
    <source>
        <dbReference type="EMBL" id="MCG2615116.1"/>
    </source>
</evidence>
<evidence type="ECO:0000313" key="3">
    <source>
        <dbReference type="Proteomes" id="UP001165367"/>
    </source>
</evidence>
<dbReference type="Pfam" id="PF03083">
    <property type="entry name" value="MtN3_slv"/>
    <property type="match status" value="1"/>
</dbReference>
<proteinExistence type="predicted"/>
<feature type="transmembrane region" description="Helical" evidence="1">
    <location>
        <begin position="36"/>
        <end position="56"/>
    </location>
</feature>
<keyword evidence="1" id="KW-0472">Membrane</keyword>
<feature type="transmembrane region" description="Helical" evidence="1">
    <location>
        <begin position="62"/>
        <end position="83"/>
    </location>
</feature>
<dbReference type="Proteomes" id="UP001165367">
    <property type="component" value="Unassembled WGS sequence"/>
</dbReference>
<accession>A0ABS9KS28</accession>
<organism evidence="2 3">
    <name type="scientific">Terrimonas ginsenosidimutans</name>
    <dbReference type="NCBI Taxonomy" id="2908004"/>
    <lineage>
        <taxon>Bacteria</taxon>
        <taxon>Pseudomonadati</taxon>
        <taxon>Bacteroidota</taxon>
        <taxon>Chitinophagia</taxon>
        <taxon>Chitinophagales</taxon>
        <taxon>Chitinophagaceae</taxon>
        <taxon>Terrimonas</taxon>
    </lineage>
</organism>
<dbReference type="InterPro" id="IPR047662">
    <property type="entry name" value="SemiSWEET"/>
</dbReference>
<keyword evidence="3" id="KW-1185">Reference proteome</keyword>
<dbReference type="RefSeq" id="WP_237872169.1">
    <property type="nucleotide sequence ID" value="NZ_JAKLTR010000007.1"/>
</dbReference>
<reference evidence="2" key="1">
    <citation type="submission" date="2022-01" db="EMBL/GenBank/DDBJ databases">
        <authorList>
            <person name="Jo J.-H."/>
            <person name="Im W.-T."/>
        </authorList>
    </citation>
    <scope>NUCLEOTIDE SEQUENCE</scope>
    <source>
        <strain evidence="2">NA20</strain>
    </source>
</reference>
<keyword evidence="1" id="KW-0812">Transmembrane</keyword>
<dbReference type="EMBL" id="JAKLTR010000007">
    <property type="protein sequence ID" value="MCG2615116.1"/>
    <property type="molecule type" value="Genomic_DNA"/>
</dbReference>
<name>A0ABS9KS28_9BACT</name>
<dbReference type="Gene3D" id="1.20.1280.290">
    <property type="match status" value="1"/>
</dbReference>
<dbReference type="NCBIfam" id="NF037968">
    <property type="entry name" value="SemiSWEET_2"/>
    <property type="match status" value="1"/>
</dbReference>
<sequence length="99" mass="11128">METEQLIGIVAGVCTGISLVPQLVKIRKEKQAEGTSTVMLITLLLGLGGWIVYGVMRTDYPVIFTNAFSFIINIWIMCLSVKYSRRKDLQKRPDKMPGH</sequence>
<comment type="caution">
    <text evidence="2">The sequence shown here is derived from an EMBL/GenBank/DDBJ whole genome shotgun (WGS) entry which is preliminary data.</text>
</comment>
<keyword evidence="1" id="KW-1133">Transmembrane helix</keyword>
<gene>
    <name evidence="2" type="ORF">LZZ85_12525</name>
</gene>
<dbReference type="InterPro" id="IPR004316">
    <property type="entry name" value="SWEET_rpt"/>
</dbReference>